<organism evidence="1">
    <name type="scientific">Siphoviridae sp. ctqPo10</name>
    <dbReference type="NCBI Taxonomy" id="2827948"/>
    <lineage>
        <taxon>Viruses</taxon>
        <taxon>Duplodnaviria</taxon>
        <taxon>Heunggongvirae</taxon>
        <taxon>Uroviricota</taxon>
        <taxon>Caudoviricetes</taxon>
    </lineage>
</organism>
<accession>A0A8S5SV53</accession>
<reference evidence="1" key="1">
    <citation type="journal article" date="2021" name="Proc. Natl. Acad. Sci. U.S.A.">
        <title>A Catalog of Tens of Thousands of Viruses from Human Metagenomes Reveals Hidden Associations with Chronic Diseases.</title>
        <authorList>
            <person name="Tisza M.J."/>
            <person name="Buck C.B."/>
        </authorList>
    </citation>
    <scope>NUCLEOTIDE SEQUENCE</scope>
    <source>
        <strain evidence="1">CtqPo10</strain>
    </source>
</reference>
<dbReference type="EMBL" id="BK032682">
    <property type="protein sequence ID" value="DAF54832.1"/>
    <property type="molecule type" value="Genomic_DNA"/>
</dbReference>
<evidence type="ECO:0000313" key="1">
    <source>
        <dbReference type="EMBL" id="DAF54832.1"/>
    </source>
</evidence>
<name>A0A8S5SV53_9CAUD</name>
<protein>
    <submittedName>
        <fullName evidence="1">Uncharacterized protein</fullName>
    </submittedName>
</protein>
<sequence>MPIERLNRTLYNKEGIDNMKDVRMRITMEKCDNIVNALQERNYDVECVPGGTLDNYFCEVGESNLKLSRWKLRKYLIVLERFVNTWTSTLELILTDNAETYYNLYNSYMESYT</sequence>
<proteinExistence type="predicted"/>